<dbReference type="Gene3D" id="3.40.50.200">
    <property type="entry name" value="Peptidase S8/S53 domain"/>
    <property type="match status" value="2"/>
</dbReference>
<feature type="domain" description="F5/8 type C" evidence="9">
    <location>
        <begin position="780"/>
        <end position="870"/>
    </location>
</feature>
<evidence type="ECO:0000256" key="8">
    <source>
        <dbReference type="SAM" id="Phobius"/>
    </source>
</evidence>
<keyword evidence="4 10" id="KW-0378">Hydrolase</keyword>
<dbReference type="PRINTS" id="PR00723">
    <property type="entry name" value="SUBTILISIN"/>
</dbReference>
<dbReference type="InterPro" id="IPR015500">
    <property type="entry name" value="Peptidase_S8_subtilisin-rel"/>
</dbReference>
<evidence type="ECO:0000259" key="9">
    <source>
        <dbReference type="PROSITE" id="PS50022"/>
    </source>
</evidence>
<keyword evidence="5" id="KW-0720">Serine protease</keyword>
<name>A0ABY1VNT0_9ACTO</name>
<keyword evidence="8" id="KW-0812">Transmembrane</keyword>
<dbReference type="InterPro" id="IPR010435">
    <property type="entry name" value="C5a/SBT2-like_Fn3"/>
</dbReference>
<proteinExistence type="inferred from homology"/>
<comment type="caution">
    <text evidence="6">Lacks conserved residue(s) required for the propagation of feature annotation.</text>
</comment>
<dbReference type="EC" id="3.4.21.96" evidence="10"/>
<dbReference type="Proteomes" id="UP000250006">
    <property type="component" value="Unassembled WGS sequence"/>
</dbReference>
<dbReference type="EMBL" id="UAPQ01000007">
    <property type="protein sequence ID" value="SPT53710.1"/>
    <property type="molecule type" value="Genomic_DNA"/>
</dbReference>
<dbReference type="Pfam" id="PF00082">
    <property type="entry name" value="Peptidase_S8"/>
    <property type="match status" value="1"/>
</dbReference>
<feature type="region of interest" description="Disordered" evidence="7">
    <location>
        <begin position="873"/>
        <end position="923"/>
    </location>
</feature>
<dbReference type="PROSITE" id="PS50022">
    <property type="entry name" value="FA58C_3"/>
    <property type="match status" value="1"/>
</dbReference>
<sequence length="956" mass="99502">MVGGYDLVGDDYTSDSDTMPKADALPDDCGGHGTHVAGIAAGKKPANATDGITGAAPDATIRAYRVFGCQSGTSSEIIAEAMQRAYEDKVDVVNLSLGTDYIVFTGYPTAVAATTLAERGVIVSAAQGNFGAGDPDIPGSGGRWTMGGPSSGSPVISSGSVNNSAFTDFYLAISTKADARLAYALGVGTTGVILRGKGETWQVAEAGPLPAGADQDKLADSDPALLCSAPAKDTFKGKAVLARRGGCDVHKKATNAEAGGATLLVVDNSTDGLELLNAANPDTKAPVSIPLVSITREGGDDLRKALKADAATTISFPRDHADFKWKAAGKLSEFSSWGLNSELELKPEIAAPGGGIWSTWPLEDSGYKNNSGTSMSAPYTAGVIAMLLESHPEILQASGLERTRQVTWRLQSTAKPVKARDGSDSLEAMALQGAGLIDAKAAIDATVEIAPSVLNLGQSADVAGLTQQVKLTNHGSASVTYTLGHRDSQTITGPSGSPQVAAAGEIGVSTDGKSVTIGAGQSTTLEIKITPPSKIKDGDFYGGFIVFTKSDGTSIHLPFSGVGGDMAKTDLLNGNEPKILNTTKEPVEPGSYIFGKSPAAPNGMYNDSAYMLFMLDIPVTKVVADVIPEGQDQPLGMSLAQVLADDGLQKIADQINKGQIISDPLRPTLGKFDLSIYPRSTPSAFRWDGSYVGTDYRRHQVPNGKYKVVLHMLPVGEDGKEVADWQAWTSPALSVDWATDGYLPQSELSLVGGTDADKAVLDDDAFTAAEAAKGQNSWVVDLGQTRELKQVAVTPEQVVDSKVFTKVLGEWSVDGQNWTQFAELAWDKPENHEQAILKAPAGVNARYVRVTASNTQKDSANTVVGEIRVAAGSGSVAPTPEASPAPETSPAPEASPTPLTPAPGDSKSAEEGKNTPGKNNRKSLSVTGVSFTLVLLAGGLLATGAVVMYRRRHAEA</sequence>
<dbReference type="InterPro" id="IPR003137">
    <property type="entry name" value="PA_domain"/>
</dbReference>
<dbReference type="InterPro" id="IPR023828">
    <property type="entry name" value="Peptidase_S8_Ser-AS"/>
</dbReference>
<keyword evidence="11" id="KW-1185">Reference proteome</keyword>
<evidence type="ECO:0000256" key="7">
    <source>
        <dbReference type="SAM" id="MobiDB-lite"/>
    </source>
</evidence>
<keyword evidence="8" id="KW-0472">Membrane</keyword>
<comment type="similarity">
    <text evidence="1 6">Belongs to the peptidase S8 family.</text>
</comment>
<dbReference type="PROSITE" id="PS51892">
    <property type="entry name" value="SUBTILASE"/>
    <property type="match status" value="1"/>
</dbReference>
<evidence type="ECO:0000256" key="2">
    <source>
        <dbReference type="ARBA" id="ARBA00022670"/>
    </source>
</evidence>
<dbReference type="Pfam" id="PF00754">
    <property type="entry name" value="F5_F8_type_C"/>
    <property type="match status" value="1"/>
</dbReference>
<feature type="compositionally biased region" description="Pro residues" evidence="7">
    <location>
        <begin position="881"/>
        <end position="901"/>
    </location>
</feature>
<keyword evidence="8" id="KW-1133">Transmembrane helix</keyword>
<dbReference type="InterPro" id="IPR008979">
    <property type="entry name" value="Galactose-bd-like_sf"/>
</dbReference>
<dbReference type="PANTHER" id="PTHR43399:SF4">
    <property type="entry name" value="CELL WALL-ASSOCIATED PROTEASE"/>
    <property type="match status" value="1"/>
</dbReference>
<dbReference type="SUPFAM" id="SSF52025">
    <property type="entry name" value="PA domain"/>
    <property type="match status" value="1"/>
</dbReference>
<gene>
    <name evidence="10" type="primary">prtP</name>
    <name evidence="10" type="ORF">NCTC11535_01387</name>
</gene>
<dbReference type="GO" id="GO:0016787">
    <property type="term" value="F:hydrolase activity"/>
    <property type="evidence" value="ECO:0007669"/>
    <property type="project" value="UniProtKB-KW"/>
</dbReference>
<dbReference type="PROSITE" id="PS00137">
    <property type="entry name" value="SUBTILASE_HIS"/>
    <property type="match status" value="1"/>
</dbReference>
<feature type="transmembrane region" description="Helical" evidence="8">
    <location>
        <begin position="928"/>
        <end position="949"/>
    </location>
</feature>
<dbReference type="PANTHER" id="PTHR43399">
    <property type="entry name" value="SUBTILISIN-RELATED"/>
    <property type="match status" value="1"/>
</dbReference>
<dbReference type="Pfam" id="PF06280">
    <property type="entry name" value="fn3_5"/>
    <property type="match status" value="1"/>
</dbReference>
<dbReference type="SUPFAM" id="SSF52743">
    <property type="entry name" value="Subtilisin-like"/>
    <property type="match status" value="1"/>
</dbReference>
<dbReference type="InterPro" id="IPR000421">
    <property type="entry name" value="FA58C"/>
</dbReference>
<evidence type="ECO:0000313" key="11">
    <source>
        <dbReference type="Proteomes" id="UP000250006"/>
    </source>
</evidence>
<protein>
    <submittedName>
        <fullName evidence="10">PII-type proteinase</fullName>
        <ecNumber evidence="10">3.4.21.96</ecNumber>
    </submittedName>
</protein>
<dbReference type="PROSITE" id="PS00138">
    <property type="entry name" value="SUBTILASE_SER"/>
    <property type="match status" value="1"/>
</dbReference>
<dbReference type="SUPFAM" id="SSF49785">
    <property type="entry name" value="Galactose-binding domain-like"/>
    <property type="match status" value="1"/>
</dbReference>
<reference evidence="10 11" key="1">
    <citation type="submission" date="2018-06" db="EMBL/GenBank/DDBJ databases">
        <authorList>
            <consortium name="Pathogen Informatics"/>
            <person name="Doyle S."/>
        </authorList>
    </citation>
    <scope>NUCLEOTIDE SEQUENCE [LARGE SCALE GENOMIC DNA]</scope>
    <source>
        <strain evidence="10 11">NCTC11535</strain>
    </source>
</reference>
<dbReference type="Gene3D" id="2.60.40.1710">
    <property type="entry name" value="Subtilisin-like superfamily"/>
    <property type="match status" value="1"/>
</dbReference>
<dbReference type="Gene3D" id="2.60.120.260">
    <property type="entry name" value="Galactose-binding domain-like"/>
    <property type="match status" value="1"/>
</dbReference>
<evidence type="ECO:0000256" key="4">
    <source>
        <dbReference type="ARBA" id="ARBA00022801"/>
    </source>
</evidence>
<dbReference type="InterPro" id="IPR046450">
    <property type="entry name" value="PA_dom_sf"/>
</dbReference>
<dbReference type="InterPro" id="IPR051048">
    <property type="entry name" value="Peptidase_S8/S53_subtilisin"/>
</dbReference>
<dbReference type="Pfam" id="PF02225">
    <property type="entry name" value="PA"/>
    <property type="match status" value="1"/>
</dbReference>
<dbReference type="Gene3D" id="3.50.30.30">
    <property type="match status" value="1"/>
</dbReference>
<evidence type="ECO:0000313" key="10">
    <source>
        <dbReference type="EMBL" id="SPT53710.1"/>
    </source>
</evidence>
<evidence type="ECO:0000256" key="3">
    <source>
        <dbReference type="ARBA" id="ARBA00022729"/>
    </source>
</evidence>
<evidence type="ECO:0000256" key="6">
    <source>
        <dbReference type="PROSITE-ProRule" id="PRU01240"/>
    </source>
</evidence>
<dbReference type="InterPro" id="IPR036852">
    <property type="entry name" value="Peptidase_S8/S53_dom_sf"/>
</dbReference>
<accession>A0ABY1VNT0</accession>
<keyword evidence="3" id="KW-0732">Signal</keyword>
<organism evidence="10 11">
    <name type="scientific">Actinomyces bovis</name>
    <dbReference type="NCBI Taxonomy" id="1658"/>
    <lineage>
        <taxon>Bacteria</taxon>
        <taxon>Bacillati</taxon>
        <taxon>Actinomycetota</taxon>
        <taxon>Actinomycetes</taxon>
        <taxon>Actinomycetales</taxon>
        <taxon>Actinomycetaceae</taxon>
        <taxon>Actinomyces</taxon>
    </lineage>
</organism>
<evidence type="ECO:0000256" key="1">
    <source>
        <dbReference type="ARBA" id="ARBA00011073"/>
    </source>
</evidence>
<dbReference type="InterPro" id="IPR000209">
    <property type="entry name" value="Peptidase_S8/S53_dom"/>
</dbReference>
<evidence type="ECO:0000256" key="5">
    <source>
        <dbReference type="ARBA" id="ARBA00022825"/>
    </source>
</evidence>
<comment type="caution">
    <text evidence="10">The sequence shown here is derived from an EMBL/GenBank/DDBJ whole genome shotgun (WGS) entry which is preliminary data.</text>
</comment>
<dbReference type="InterPro" id="IPR022398">
    <property type="entry name" value="Peptidase_S8_His-AS"/>
</dbReference>
<keyword evidence="2" id="KW-0645">Protease</keyword>